<proteinExistence type="predicted"/>
<keyword evidence="3" id="KW-1185">Reference proteome</keyword>
<feature type="region of interest" description="Disordered" evidence="1">
    <location>
        <begin position="82"/>
        <end position="123"/>
    </location>
</feature>
<feature type="compositionally biased region" description="Low complexity" evidence="1">
    <location>
        <begin position="35"/>
        <end position="49"/>
    </location>
</feature>
<evidence type="ECO:0000256" key="1">
    <source>
        <dbReference type="SAM" id="MobiDB-lite"/>
    </source>
</evidence>
<evidence type="ECO:0000313" key="3">
    <source>
        <dbReference type="Proteomes" id="UP000234331"/>
    </source>
</evidence>
<reference evidence="2 3" key="1">
    <citation type="submission" date="2017-06" db="EMBL/GenBank/DDBJ databases">
        <authorList>
            <person name="Kim H.J."/>
            <person name="Triplett B.A."/>
        </authorList>
    </citation>
    <scope>NUCLEOTIDE SEQUENCE [LARGE SCALE GENOMIC DNA]</scope>
    <source>
        <strain evidence="2">FRACA_ARgP5</strain>
    </source>
</reference>
<feature type="compositionally biased region" description="Basic and acidic residues" evidence="1">
    <location>
        <begin position="107"/>
        <end position="123"/>
    </location>
</feature>
<feature type="region of interest" description="Disordered" evidence="1">
    <location>
        <begin position="1"/>
        <end position="69"/>
    </location>
</feature>
<sequence length="123" mass="12444">MAGDRAQGPPSRGAGERRGRLTAGPGSGPDRDDMAAGAATVQAAAVTGVKARRRRPARPDVTGQAGGCSSCEWVRPQEMRVGAASPLSSARTGSPGSGSAPGPGEITARDRPRSTGRAPRQDR</sequence>
<dbReference type="Proteomes" id="UP000234331">
    <property type="component" value="Unassembled WGS sequence"/>
</dbReference>
<accession>A0A2I2KXL1</accession>
<dbReference type="AlphaFoldDB" id="A0A2I2KXL1"/>
<evidence type="ECO:0000313" key="2">
    <source>
        <dbReference type="EMBL" id="SNQ50399.1"/>
    </source>
</evidence>
<gene>
    <name evidence="2" type="ORF">FRACA_4500002</name>
</gene>
<organism evidence="2 3">
    <name type="scientific">Frankia canadensis</name>
    <dbReference type="NCBI Taxonomy" id="1836972"/>
    <lineage>
        <taxon>Bacteria</taxon>
        <taxon>Bacillati</taxon>
        <taxon>Actinomycetota</taxon>
        <taxon>Actinomycetes</taxon>
        <taxon>Frankiales</taxon>
        <taxon>Frankiaceae</taxon>
        <taxon>Frankia</taxon>
    </lineage>
</organism>
<protein>
    <submittedName>
        <fullName evidence="2">Uncharacterized protein</fullName>
    </submittedName>
</protein>
<name>A0A2I2KXL1_9ACTN</name>
<dbReference type="EMBL" id="FZMO01000391">
    <property type="protein sequence ID" value="SNQ50399.1"/>
    <property type="molecule type" value="Genomic_DNA"/>
</dbReference>